<feature type="transmembrane region" description="Helical" evidence="1">
    <location>
        <begin position="105"/>
        <end position="128"/>
    </location>
</feature>
<accession>A0A9P0M0R1</accession>
<dbReference type="Proteomes" id="UP001152888">
    <property type="component" value="Unassembled WGS sequence"/>
</dbReference>
<sequence length="129" mass="14504">MLHCQIFVQCVNSLSSFFRVRIKLKLNILYVDFFSGTFIPKIDPFFSSNSLLAFPTPPAFDQLIVKTSYEILRKKSQAVKLGRKTGSNCNTATDAADPSAYSSTFGFQICILLIFIYLIIIVSPTTFLE</sequence>
<comment type="caution">
    <text evidence="2">The sequence shown here is derived from an EMBL/GenBank/DDBJ whole genome shotgun (WGS) entry which is preliminary data.</text>
</comment>
<evidence type="ECO:0000256" key="1">
    <source>
        <dbReference type="SAM" id="Phobius"/>
    </source>
</evidence>
<evidence type="ECO:0000313" key="3">
    <source>
        <dbReference type="Proteomes" id="UP001152888"/>
    </source>
</evidence>
<keyword evidence="3" id="KW-1185">Reference proteome</keyword>
<organism evidence="2 3">
    <name type="scientific">Acanthoscelides obtectus</name>
    <name type="common">Bean weevil</name>
    <name type="synonym">Bruchus obtectus</name>
    <dbReference type="NCBI Taxonomy" id="200917"/>
    <lineage>
        <taxon>Eukaryota</taxon>
        <taxon>Metazoa</taxon>
        <taxon>Ecdysozoa</taxon>
        <taxon>Arthropoda</taxon>
        <taxon>Hexapoda</taxon>
        <taxon>Insecta</taxon>
        <taxon>Pterygota</taxon>
        <taxon>Neoptera</taxon>
        <taxon>Endopterygota</taxon>
        <taxon>Coleoptera</taxon>
        <taxon>Polyphaga</taxon>
        <taxon>Cucujiformia</taxon>
        <taxon>Chrysomeloidea</taxon>
        <taxon>Chrysomelidae</taxon>
        <taxon>Bruchinae</taxon>
        <taxon>Bruchini</taxon>
        <taxon>Acanthoscelides</taxon>
    </lineage>
</organism>
<keyword evidence="1" id="KW-0812">Transmembrane</keyword>
<protein>
    <submittedName>
        <fullName evidence="2">Uncharacterized protein</fullName>
    </submittedName>
</protein>
<keyword evidence="1" id="KW-0472">Membrane</keyword>
<evidence type="ECO:0000313" key="2">
    <source>
        <dbReference type="EMBL" id="CAH2006391.1"/>
    </source>
</evidence>
<dbReference type="EMBL" id="CAKOFQ010007684">
    <property type="protein sequence ID" value="CAH2006391.1"/>
    <property type="molecule type" value="Genomic_DNA"/>
</dbReference>
<proteinExistence type="predicted"/>
<dbReference type="AlphaFoldDB" id="A0A9P0M0R1"/>
<name>A0A9P0M0R1_ACAOB</name>
<keyword evidence="1" id="KW-1133">Transmembrane helix</keyword>
<reference evidence="2" key="1">
    <citation type="submission" date="2022-03" db="EMBL/GenBank/DDBJ databases">
        <authorList>
            <person name="Sayadi A."/>
        </authorList>
    </citation>
    <scope>NUCLEOTIDE SEQUENCE</scope>
</reference>
<gene>
    <name evidence="2" type="ORF">ACAOBT_LOCUS29071</name>
</gene>